<dbReference type="KEGG" id="otk:C6570_06125"/>
<organism evidence="1 2">
    <name type="scientific">Ottowia oryzae</name>
    <dbReference type="NCBI Taxonomy" id="2109914"/>
    <lineage>
        <taxon>Bacteria</taxon>
        <taxon>Pseudomonadati</taxon>
        <taxon>Pseudomonadota</taxon>
        <taxon>Betaproteobacteria</taxon>
        <taxon>Burkholderiales</taxon>
        <taxon>Comamonadaceae</taxon>
        <taxon>Ottowia</taxon>
    </lineage>
</organism>
<dbReference type="EMBL" id="CP027666">
    <property type="protein sequence ID" value="AVO33874.1"/>
    <property type="molecule type" value="Genomic_DNA"/>
</dbReference>
<name>A0A2S0MDA6_9BURK</name>
<dbReference type="Pfam" id="PF06945">
    <property type="entry name" value="DUF1289"/>
    <property type="match status" value="1"/>
</dbReference>
<evidence type="ECO:0000313" key="2">
    <source>
        <dbReference type="Proteomes" id="UP000239709"/>
    </source>
</evidence>
<evidence type="ECO:0000313" key="1">
    <source>
        <dbReference type="EMBL" id="AVO33874.1"/>
    </source>
</evidence>
<sequence>MASADDAVRPERPAVTQVAFDPDRDAGPVPSPCVNVCELDAARQGCIGCFRLLGEISGWRAMSDDDKRAIWRQVLVRRKQATPQEERP</sequence>
<dbReference type="PANTHER" id="PTHR35175:SF2">
    <property type="entry name" value="DUF1289 DOMAIN-CONTAINING PROTEIN"/>
    <property type="match status" value="1"/>
</dbReference>
<accession>A0A2S0MDA6</accession>
<keyword evidence="2" id="KW-1185">Reference proteome</keyword>
<dbReference type="AlphaFoldDB" id="A0A2S0MDA6"/>
<dbReference type="OrthoDB" id="8911262at2"/>
<dbReference type="InterPro" id="IPR010710">
    <property type="entry name" value="DUF1289"/>
</dbReference>
<dbReference type="Proteomes" id="UP000239709">
    <property type="component" value="Chromosome"/>
</dbReference>
<dbReference type="RefSeq" id="WP_106702430.1">
    <property type="nucleotide sequence ID" value="NZ_CP027666.1"/>
</dbReference>
<gene>
    <name evidence="1" type="ORF">C6570_06125</name>
</gene>
<protein>
    <submittedName>
        <fullName evidence="1">DUF1289 domain-containing protein</fullName>
    </submittedName>
</protein>
<proteinExistence type="predicted"/>
<reference evidence="1 2" key="1">
    <citation type="submission" date="2018-03" db="EMBL/GenBank/DDBJ databases">
        <title>Genome sequencing of Ottowia sp.</title>
        <authorList>
            <person name="Kim S.-J."/>
            <person name="Heo J."/>
            <person name="Kwon S.-W."/>
        </authorList>
    </citation>
    <scope>NUCLEOTIDE SEQUENCE [LARGE SCALE GENOMIC DNA]</scope>
    <source>
        <strain evidence="1 2">KADR8-3</strain>
    </source>
</reference>
<dbReference type="PANTHER" id="PTHR35175">
    <property type="entry name" value="DUF1289 DOMAIN-CONTAINING PROTEIN"/>
    <property type="match status" value="1"/>
</dbReference>